<sequence length="482" mass="53623">MLLDVKKSTRERTLLLPPRLSLSSFTTPAPSATHLPLSSSGTLSVTERATARISGGPRVGSKQNFGPNPKVLRTASWYVRAGACPEDVLRLFGWWEPSPGHAKRICKILGSEWWRQARLYDECLRTQCGVVAGSRKTPAYREWCATRFRITEFLWNTVRPTLPKKKKTTQGPSAKVLSLDDTVLPEAHLRTLGLGPKFCFEPTLGPPDILAVARSVTERVPEEERGRCVAEGAGVVNELKERRGGRSKVRSLVDFLTSSSIRCLVADKEGGFVVLHESTYTEKGMTAVAKNLKKVTENPRDVKKKAIALLEKLNLDKLCTGVRAMDGFLGKYLAMVFAAAVDDPLQTSSYSPTQQLAAPRIIRRDVLELQDIYSGERATREMAIMILSAEDKVCQVIRVRIIALFPFPQKGIPLKERRLCFCDHAFRNVLHRWQQPMEPFENGVKAPSMSYALVDTGVVATSWSQDSAKTPVPGECRSSFPW</sequence>
<dbReference type="EMBL" id="CM023486">
    <property type="protein sequence ID" value="KAH6928751.1"/>
    <property type="molecule type" value="Genomic_DNA"/>
</dbReference>
<organism evidence="1 2">
    <name type="scientific">Hyalomma asiaticum</name>
    <name type="common">Tick</name>
    <dbReference type="NCBI Taxonomy" id="266040"/>
    <lineage>
        <taxon>Eukaryota</taxon>
        <taxon>Metazoa</taxon>
        <taxon>Ecdysozoa</taxon>
        <taxon>Arthropoda</taxon>
        <taxon>Chelicerata</taxon>
        <taxon>Arachnida</taxon>
        <taxon>Acari</taxon>
        <taxon>Parasitiformes</taxon>
        <taxon>Ixodida</taxon>
        <taxon>Ixodoidea</taxon>
        <taxon>Ixodidae</taxon>
        <taxon>Hyalomminae</taxon>
        <taxon>Hyalomma</taxon>
    </lineage>
</organism>
<keyword evidence="2" id="KW-1185">Reference proteome</keyword>
<comment type="caution">
    <text evidence="1">The sequence shown here is derived from an EMBL/GenBank/DDBJ whole genome shotgun (WGS) entry which is preliminary data.</text>
</comment>
<proteinExistence type="predicted"/>
<accession>A0ACB7S3V6</accession>
<evidence type="ECO:0000313" key="2">
    <source>
        <dbReference type="Proteomes" id="UP000821845"/>
    </source>
</evidence>
<evidence type="ECO:0000313" key="1">
    <source>
        <dbReference type="EMBL" id="KAH6928751.1"/>
    </source>
</evidence>
<dbReference type="Proteomes" id="UP000821845">
    <property type="component" value="Chromosome 6"/>
</dbReference>
<reference evidence="1" key="1">
    <citation type="submission" date="2020-05" db="EMBL/GenBank/DDBJ databases">
        <title>Large-scale comparative analyses of tick genomes elucidate their genetic diversity and vector capacities.</title>
        <authorList>
            <person name="Jia N."/>
            <person name="Wang J."/>
            <person name="Shi W."/>
            <person name="Du L."/>
            <person name="Sun Y."/>
            <person name="Zhan W."/>
            <person name="Jiang J."/>
            <person name="Wang Q."/>
            <person name="Zhang B."/>
            <person name="Ji P."/>
            <person name="Sakyi L.B."/>
            <person name="Cui X."/>
            <person name="Yuan T."/>
            <person name="Jiang B."/>
            <person name="Yang W."/>
            <person name="Lam T.T.-Y."/>
            <person name="Chang Q."/>
            <person name="Ding S."/>
            <person name="Wang X."/>
            <person name="Zhu J."/>
            <person name="Ruan X."/>
            <person name="Zhao L."/>
            <person name="Wei J."/>
            <person name="Que T."/>
            <person name="Du C."/>
            <person name="Cheng J."/>
            <person name="Dai P."/>
            <person name="Han X."/>
            <person name="Huang E."/>
            <person name="Gao Y."/>
            <person name="Liu J."/>
            <person name="Shao H."/>
            <person name="Ye R."/>
            <person name="Li L."/>
            <person name="Wei W."/>
            <person name="Wang X."/>
            <person name="Wang C."/>
            <person name="Yang T."/>
            <person name="Huo Q."/>
            <person name="Li W."/>
            <person name="Guo W."/>
            <person name="Chen H."/>
            <person name="Zhou L."/>
            <person name="Ni X."/>
            <person name="Tian J."/>
            <person name="Zhou Y."/>
            <person name="Sheng Y."/>
            <person name="Liu T."/>
            <person name="Pan Y."/>
            <person name="Xia L."/>
            <person name="Li J."/>
            <person name="Zhao F."/>
            <person name="Cao W."/>
        </authorList>
    </citation>
    <scope>NUCLEOTIDE SEQUENCE</scope>
    <source>
        <strain evidence="1">Hyas-2018</strain>
    </source>
</reference>
<name>A0ACB7S3V6_HYAAI</name>
<gene>
    <name evidence="1" type="ORF">HPB50_019234</name>
</gene>
<protein>
    <submittedName>
        <fullName evidence="1">Uncharacterized protein</fullName>
    </submittedName>
</protein>